<dbReference type="Pfam" id="PF00271">
    <property type="entry name" value="Helicase_C"/>
    <property type="match status" value="1"/>
</dbReference>
<feature type="domain" description="Helicase ATP-binding" evidence="3">
    <location>
        <begin position="93"/>
        <end position="294"/>
    </location>
</feature>
<reference evidence="5" key="2">
    <citation type="submission" date="2015-03" db="EMBL/GenBank/DDBJ databases">
        <title>Genome sequence of Pseudoalteromonas citrea.</title>
        <authorList>
            <person name="Xie B.-B."/>
            <person name="Rong J.-C."/>
            <person name="Qin Q.-L."/>
            <person name="Zhang Y.-Z."/>
        </authorList>
    </citation>
    <scope>NUCLEOTIDE SEQUENCE</scope>
    <source>
        <strain evidence="5">DSM 8771</strain>
    </source>
</reference>
<dbReference type="PROSITE" id="PS51194">
    <property type="entry name" value="HELICASE_CTER"/>
    <property type="match status" value="1"/>
</dbReference>
<feature type="domain" description="Helicase C-terminal" evidence="4">
    <location>
        <begin position="963"/>
        <end position="1123"/>
    </location>
</feature>
<dbReference type="Gene3D" id="3.40.50.300">
    <property type="entry name" value="P-loop containing nucleotide triphosphate hydrolases"/>
    <property type="match status" value="2"/>
</dbReference>
<reference evidence="5" key="1">
    <citation type="journal article" date="2012" name="J. Bacteriol.">
        <title>Genome sequences of type strains of seven species of the marine bacterium Pseudoalteromonas.</title>
        <authorList>
            <person name="Xie B.B."/>
            <person name="Shu Y.L."/>
            <person name="Qin Q.L."/>
            <person name="Rong J.C."/>
            <person name="Zhang X.Y."/>
            <person name="Chen X.L."/>
            <person name="Shi M."/>
            <person name="He H.L."/>
            <person name="Zhou B.C."/>
            <person name="Zhang Y.Z."/>
        </authorList>
    </citation>
    <scope>NUCLEOTIDE SEQUENCE</scope>
    <source>
        <strain evidence="5">DSM 8771</strain>
    </source>
</reference>
<dbReference type="RefSeq" id="WP_010365341.1">
    <property type="nucleotide sequence ID" value="NZ_AHBZ03000027.1"/>
</dbReference>
<dbReference type="GO" id="GO:0036297">
    <property type="term" value="P:interstrand cross-link repair"/>
    <property type="evidence" value="ECO:0007669"/>
    <property type="project" value="TreeGrafter"/>
</dbReference>
<dbReference type="InterPro" id="IPR018973">
    <property type="entry name" value="MZB"/>
</dbReference>
<dbReference type="GO" id="GO:0043138">
    <property type="term" value="F:3'-5' DNA helicase activity"/>
    <property type="evidence" value="ECO:0007669"/>
    <property type="project" value="TreeGrafter"/>
</dbReference>
<dbReference type="PANTHER" id="PTHR47957">
    <property type="entry name" value="ATP-DEPENDENT HELICASE HRQ1"/>
    <property type="match status" value="1"/>
</dbReference>
<dbReference type="Pfam" id="PF09369">
    <property type="entry name" value="MZB"/>
    <property type="match status" value="1"/>
</dbReference>
<keyword evidence="1" id="KW-0547">Nucleotide-binding</keyword>
<dbReference type="InterPro" id="IPR001650">
    <property type="entry name" value="Helicase_C-like"/>
</dbReference>
<evidence type="ECO:0008006" key="7">
    <source>
        <dbReference type="Google" id="ProtNLM"/>
    </source>
</evidence>
<sequence length="2147" mass="243947">MLPSIISQQTEQAIRSFLLHSFEMSSHLFSRTDVNGVYSSAMEDFLSTKENLSKGPYISLNLPFRQSSLSRDFFPNLYLPFIPYQHQAKAYERLTAAKPLSTLVATGTGSGKTECFMNPVLNYCASSKEKGIKAIIIYPMNALATDQAKRFAETIYSNEGLKNKVTVGLFVGQEDSEKSKVMGSDKVITCKDTLRDNPPDVLMTNYKMLDFLLLRPKDQVIWKHNTPESLQFLIVDELHTFDGAQGTDLSCLIRRLKHRLEIPKQHLTCVGTSATIGDNYEELTRYAEDIFDAQFDIASVVNEDRLSAKEFLEESPLEYFSSPESFELPNFEDIDTPEEYVNKVIQAWFKTDAFLITEPANTNEGIQQRISLGEKIKSHRFFHRLLDKLNGEITSIESLSQDLFGSAGIAENERTKLIESFCVLISVAKEEVEENADAISKRLAAGKIKPSLPLLQVRHQLWLRELRRMVASVNALPQLTFSDDLTQTIADTKYLPVLHCRDCHNTGWGGVLGNTDTHINDDLAQFYQLYFDNRPEAKLIFPVQSFDDKLAKLGRFQKLCSHCLKLNNFDSSTKECASCGQDELLLVYIPDDTKRRNLTDGGSVLKASHDCPFCKSETGVSVLGSRAASLISVMTHQLFGSHYNQDKQLITFSDSVQDAAHRAGFFTARTYPLLIRSLIAKVIETIKPKNLSELCSGVANFARDYFDNDESFVGTFIAPDMEWQSHFKELQEKGKLPSPTNLPKNIQSRLEWEVVSEFGIKSFLGRSLTKSKFAAISFDRELLDEVTNKIHLILVEEVAELSDLSVTQVEHFVVTFLHLLINNGGIYHDSLSNYVANAGDTYVHNKVGQTQYYMPNWGRRSRKPRFLSIKKVSNQFDYVSKKDAGNSPYLISLLKNLLNEDLVFATSQSELIFTRILGQFRTSGILVEREVKGEPVFGVNTEALLVSNELVKVECCDCGSPLNIDKNIESYWLNSPCLVPTCNGKFKTSIHQEKKLSWDNFDLVRVNGFEHTGLLDRDVRESVENSFIKGKEKWDINLLSATPTLEMGIDIGDLSSVALCSVPPAQSNYLQRIGRAGRRDGNAFNVTFSEGNAHDLYYYNDPMDMMAGSVQPPGVFLKANAVLERQLTAFCFDSWVKGGVTDSDVPKSVRDLLNTVEGGHTHQFPYIFFDYITKHQGYLLEQFSSLFDEMDSDIQKSLSIFLRGDDDDHMSLSGRIINRITQLVNDRKGLKKRVSTIDTELRKLDKLEVHESDHKEKVELLNNERAAIRSLIRQMNGKQTLNFFTDEGLLPNYAFPEEGVTIRSILWRRKEQAESQEDGTKFQRNTYDYERPAASALSELAPDNHFYAGGNKVEIEQVDLSVSTVESWRVCNNCNYSEDINISKDQFKTCPKCESVNWSDNGQLTQMLKLRQVYARTNERDAKISDDSDNREPKFYKRQMLVSYDDTDVLSAYKIDSDEVVFGFDFVKKIKIKDINFGVPDNQSEQSIIAGDEDQRTGFKVCNKCGMVKTNKTRHFKHDLTCSYNKNPETALDDDNFIDCLYLYRELTSEAVRILLPVSSYSINSANEATFAAAIQLGIKLYFKGSIDHIKSTVYSEPVNAGEGRRYYLVIYDTVPGGTGYLKSLMDSPANLLNLVEKSFNKLDSCSCNHDPSKDGCYKCIYAYRDRQRMPKISRDLAKSLFQKILENRNNIVEVDTLKSVNPNTLLDSELEHRFIDTLKAAGQPWKVSNSIVNGKNGYVLTIGRQDEISHAWKIEPQVDLDKDKGVDIPSRPDFVLWPVKNTQTVLPIAVFLDGYEFHFDKVGDDTRKRNAIRQSGKFIVWTLYWDDLEKNDSGHLKEYFDLFQNSKLREMFGSSPKQLTGKNYNQWNSVLNKRNSFSLLSELLVNPIENAIQFKNVALVHSFCWLNPSKGLSQRNPEIAQRLEFELKENAPLFRVNEFLDDENYWFGGLMDCLESSEKLVELTTALSLQKFQQAKFGQSIEDCNFLTKLLKVHICFDDTDIENVNFKQSLIGYWKLFNLLQFMDDVSFTSMSMIELETEQIELPRKEVTSSLSDQWKDVIEQSVIDSNLELFGELEIDLPVVGFELVSSDEVIGLCELAWPSNKVALFCNDESEDMAVFEKDGWQCFEDPVDIGLVEKIKMILGA</sequence>
<proteinExistence type="predicted"/>
<evidence type="ECO:0000256" key="1">
    <source>
        <dbReference type="ARBA" id="ARBA00022741"/>
    </source>
</evidence>
<organism evidence="5 6">
    <name type="scientific">Pseudoalteromonas citrea</name>
    <dbReference type="NCBI Taxonomy" id="43655"/>
    <lineage>
        <taxon>Bacteria</taxon>
        <taxon>Pseudomonadati</taxon>
        <taxon>Pseudomonadota</taxon>
        <taxon>Gammaproteobacteria</taxon>
        <taxon>Alteromonadales</taxon>
        <taxon>Pseudoalteromonadaceae</taxon>
        <taxon>Pseudoalteromonas</taxon>
    </lineage>
</organism>
<dbReference type="Pfam" id="PF00270">
    <property type="entry name" value="DEAD"/>
    <property type="match status" value="1"/>
</dbReference>
<dbReference type="SMART" id="SM00487">
    <property type="entry name" value="DEXDc"/>
    <property type="match status" value="1"/>
</dbReference>
<dbReference type="Proteomes" id="UP000016487">
    <property type="component" value="Unassembled WGS sequence"/>
</dbReference>
<dbReference type="InterPro" id="IPR027417">
    <property type="entry name" value="P-loop_NTPase"/>
</dbReference>
<protein>
    <recommendedName>
        <fullName evidence="7">DEAD/DEAH box helicase</fullName>
    </recommendedName>
</protein>
<dbReference type="InterPro" id="IPR011545">
    <property type="entry name" value="DEAD/DEAH_box_helicase_dom"/>
</dbReference>
<comment type="caution">
    <text evidence="5">The sequence shown here is derived from an EMBL/GenBank/DDBJ whole genome shotgun (WGS) entry which is preliminary data.</text>
</comment>
<gene>
    <name evidence="5" type="ORF">PCIT_b0745</name>
</gene>
<evidence type="ECO:0000259" key="4">
    <source>
        <dbReference type="PROSITE" id="PS51194"/>
    </source>
</evidence>
<dbReference type="PROSITE" id="PS51192">
    <property type="entry name" value="HELICASE_ATP_BIND_1"/>
    <property type="match status" value="1"/>
</dbReference>
<dbReference type="GO" id="GO:0005524">
    <property type="term" value="F:ATP binding"/>
    <property type="evidence" value="ECO:0007669"/>
    <property type="project" value="UniProtKB-KW"/>
</dbReference>
<dbReference type="GO" id="GO:0006289">
    <property type="term" value="P:nucleotide-excision repair"/>
    <property type="evidence" value="ECO:0007669"/>
    <property type="project" value="TreeGrafter"/>
</dbReference>
<evidence type="ECO:0000256" key="2">
    <source>
        <dbReference type="ARBA" id="ARBA00022840"/>
    </source>
</evidence>
<dbReference type="InterPro" id="IPR014001">
    <property type="entry name" value="Helicase_ATP-bd"/>
</dbReference>
<evidence type="ECO:0000259" key="3">
    <source>
        <dbReference type="PROSITE" id="PS51192"/>
    </source>
</evidence>
<accession>A0AAD4AEX2</accession>
<dbReference type="SUPFAM" id="SSF52540">
    <property type="entry name" value="P-loop containing nucleoside triphosphate hydrolases"/>
    <property type="match status" value="2"/>
</dbReference>
<dbReference type="PANTHER" id="PTHR47957:SF3">
    <property type="entry name" value="ATP-DEPENDENT HELICASE HRQ1"/>
    <property type="match status" value="1"/>
</dbReference>
<keyword evidence="2" id="KW-0067">ATP-binding</keyword>
<evidence type="ECO:0000313" key="6">
    <source>
        <dbReference type="Proteomes" id="UP000016487"/>
    </source>
</evidence>
<name>A0AAD4AEX2_9GAMM</name>
<dbReference type="GO" id="GO:0003676">
    <property type="term" value="F:nucleic acid binding"/>
    <property type="evidence" value="ECO:0007669"/>
    <property type="project" value="InterPro"/>
</dbReference>
<dbReference type="SMART" id="SM00490">
    <property type="entry name" value="HELICc"/>
    <property type="match status" value="1"/>
</dbReference>
<dbReference type="EMBL" id="AHBZ03000027">
    <property type="protein sequence ID" value="KAF7764697.1"/>
    <property type="molecule type" value="Genomic_DNA"/>
</dbReference>
<evidence type="ECO:0000313" key="5">
    <source>
        <dbReference type="EMBL" id="KAF7764697.1"/>
    </source>
</evidence>